<dbReference type="PROSITE" id="PS51910">
    <property type="entry name" value="GH18_2"/>
    <property type="match status" value="1"/>
</dbReference>
<organism evidence="9 10">
    <name type="scientific">Imperialibacter roseus</name>
    <dbReference type="NCBI Taxonomy" id="1324217"/>
    <lineage>
        <taxon>Bacteria</taxon>
        <taxon>Pseudomonadati</taxon>
        <taxon>Bacteroidota</taxon>
        <taxon>Cytophagia</taxon>
        <taxon>Cytophagales</taxon>
        <taxon>Flammeovirgaceae</taxon>
        <taxon>Imperialibacter</taxon>
    </lineage>
</organism>
<reference evidence="9 10" key="1">
    <citation type="journal article" date="2023" name="Microbiol. Resour. Announc.">
        <title>Complete Genome Sequence of Imperialibacter roseus strain P4T.</title>
        <authorList>
            <person name="Tizabi D.R."/>
            <person name="Bachvaroff T."/>
            <person name="Hill R.T."/>
        </authorList>
    </citation>
    <scope>NUCLEOTIDE SEQUENCE [LARGE SCALE GENOMIC DNA]</scope>
    <source>
        <strain evidence="9 10">P4T</strain>
    </source>
</reference>
<dbReference type="InterPro" id="IPR001223">
    <property type="entry name" value="Glyco_hydro18_cat"/>
</dbReference>
<sequence>MRVTSFAFFLQFLLLSTITSAQNDFRVVGYYSLKGAQTGEVKNVPFKQLTHINLWFLNPDTEGNFVDDLSGLTSFVKAAHKHDVKVLFSIGGGSHQPQYQALLEDGQRSKFIESLVMQVTKYGLDGLDVDLESANIDENYEVFVTELGVALRAQNKLMTAAIAVYYKDQLTNKAIAQFDFVNVMSYDRTGPWRPEKPGPHALYEHAVDDLTYFGEDRQVPKSKMTLGVPFYGYGYGPELTSKAISMSYGKIVETFNGSELKDEWTMPDGKILYYNGIPTIKRKVALAKEKASGIMIWQIQGDAKGSKSLLKAINQAK</sequence>
<keyword evidence="4 5" id="KW-0326">Glycosidase</keyword>
<comment type="catalytic activity">
    <reaction evidence="1">
        <text>Random endo-hydrolysis of N-acetyl-beta-D-glucosaminide (1-&gt;4)-beta-linkages in chitin and chitodextrins.</text>
        <dbReference type="EC" id="3.2.1.14"/>
    </reaction>
</comment>
<dbReference type="InterPro" id="IPR011583">
    <property type="entry name" value="Chitinase_II/V-like_cat"/>
</dbReference>
<dbReference type="Gene3D" id="3.40.5.30">
    <property type="entry name" value="(Trans)glycosidases - domain 2"/>
    <property type="match status" value="1"/>
</dbReference>
<dbReference type="PANTHER" id="PTHR11177">
    <property type="entry name" value="CHITINASE"/>
    <property type="match status" value="1"/>
</dbReference>
<evidence type="ECO:0000256" key="2">
    <source>
        <dbReference type="ARBA" id="ARBA00012729"/>
    </source>
</evidence>
<evidence type="ECO:0000256" key="3">
    <source>
        <dbReference type="ARBA" id="ARBA00022801"/>
    </source>
</evidence>
<keyword evidence="7" id="KW-0732">Signal</keyword>
<evidence type="ECO:0000313" key="10">
    <source>
        <dbReference type="Proteomes" id="UP001302349"/>
    </source>
</evidence>
<protein>
    <recommendedName>
        <fullName evidence="2">chitinase</fullName>
        <ecNumber evidence="2">3.2.1.14</ecNumber>
    </recommendedName>
</protein>
<gene>
    <name evidence="9" type="ORF">RT717_06345</name>
</gene>
<accession>A0ABZ0IV52</accession>
<dbReference type="RefSeq" id="WP_317490901.1">
    <property type="nucleotide sequence ID" value="NZ_CP136051.1"/>
</dbReference>
<feature type="domain" description="GH18" evidence="8">
    <location>
        <begin position="25"/>
        <end position="317"/>
    </location>
</feature>
<keyword evidence="3 5" id="KW-0378">Hydrolase</keyword>
<feature type="chain" id="PRO_5046212766" description="chitinase" evidence="7">
    <location>
        <begin position="22"/>
        <end position="317"/>
    </location>
</feature>
<dbReference type="PANTHER" id="PTHR11177:SF317">
    <property type="entry name" value="CHITINASE 12-RELATED"/>
    <property type="match status" value="1"/>
</dbReference>
<name>A0ABZ0IV52_9BACT</name>
<evidence type="ECO:0000256" key="6">
    <source>
        <dbReference type="RuleBase" id="RU004453"/>
    </source>
</evidence>
<dbReference type="EC" id="3.2.1.14" evidence="2"/>
<dbReference type="Gene3D" id="3.20.20.80">
    <property type="entry name" value="Glycosidases"/>
    <property type="match status" value="1"/>
</dbReference>
<evidence type="ECO:0000256" key="1">
    <source>
        <dbReference type="ARBA" id="ARBA00000822"/>
    </source>
</evidence>
<dbReference type="GO" id="GO:0016787">
    <property type="term" value="F:hydrolase activity"/>
    <property type="evidence" value="ECO:0007669"/>
    <property type="project" value="UniProtKB-KW"/>
</dbReference>
<evidence type="ECO:0000256" key="4">
    <source>
        <dbReference type="ARBA" id="ARBA00023295"/>
    </source>
</evidence>
<dbReference type="SUPFAM" id="SSF51445">
    <property type="entry name" value="(Trans)glycosidases"/>
    <property type="match status" value="1"/>
</dbReference>
<comment type="similarity">
    <text evidence="6">Belongs to the glycosyl hydrolase 18 family.</text>
</comment>
<dbReference type="InterPro" id="IPR017853">
    <property type="entry name" value="GH"/>
</dbReference>
<dbReference type="InterPro" id="IPR050314">
    <property type="entry name" value="Glycosyl_Hydrlase_18"/>
</dbReference>
<dbReference type="PROSITE" id="PS01095">
    <property type="entry name" value="GH18_1"/>
    <property type="match status" value="1"/>
</dbReference>
<evidence type="ECO:0000256" key="5">
    <source>
        <dbReference type="RuleBase" id="RU000489"/>
    </source>
</evidence>
<dbReference type="Pfam" id="PF00704">
    <property type="entry name" value="Glyco_hydro_18"/>
    <property type="match status" value="1"/>
</dbReference>
<evidence type="ECO:0000313" key="9">
    <source>
        <dbReference type="EMBL" id="WOK08255.1"/>
    </source>
</evidence>
<dbReference type="EMBL" id="CP136051">
    <property type="protein sequence ID" value="WOK08255.1"/>
    <property type="molecule type" value="Genomic_DNA"/>
</dbReference>
<feature type="signal peptide" evidence="7">
    <location>
        <begin position="1"/>
        <end position="21"/>
    </location>
</feature>
<dbReference type="InterPro" id="IPR001579">
    <property type="entry name" value="Glyco_hydro_18_chit_AS"/>
</dbReference>
<keyword evidence="10" id="KW-1185">Reference proteome</keyword>
<dbReference type="Proteomes" id="UP001302349">
    <property type="component" value="Chromosome"/>
</dbReference>
<evidence type="ECO:0000256" key="7">
    <source>
        <dbReference type="SAM" id="SignalP"/>
    </source>
</evidence>
<dbReference type="SMART" id="SM00636">
    <property type="entry name" value="Glyco_18"/>
    <property type="match status" value="1"/>
</dbReference>
<evidence type="ECO:0000259" key="8">
    <source>
        <dbReference type="PROSITE" id="PS51910"/>
    </source>
</evidence>
<proteinExistence type="inferred from homology"/>